<keyword evidence="1" id="KW-0812">Transmembrane</keyword>
<evidence type="ECO:0000313" key="2">
    <source>
        <dbReference type="EMBL" id="MDQ8195265.1"/>
    </source>
</evidence>
<reference evidence="2 3" key="1">
    <citation type="submission" date="2023-04" db="EMBL/GenBank/DDBJ databases">
        <title>A novel bacteria isolated from coastal sediment.</title>
        <authorList>
            <person name="Liu X.-J."/>
            <person name="Du Z.-J."/>
        </authorList>
    </citation>
    <scope>NUCLEOTIDE SEQUENCE [LARGE SCALE GENOMIC DNA]</scope>
    <source>
        <strain evidence="2 3">SDUM461004</strain>
    </source>
</reference>
<accession>A0ABU1AN34</accession>
<comment type="caution">
    <text evidence="2">The sequence shown here is derived from an EMBL/GenBank/DDBJ whole genome shotgun (WGS) entry which is preliminary data.</text>
</comment>
<gene>
    <name evidence="2" type="ORF">QEH59_12570</name>
</gene>
<dbReference type="RefSeq" id="WP_308985721.1">
    <property type="nucleotide sequence ID" value="NZ_JARXIC010000021.1"/>
</dbReference>
<protein>
    <recommendedName>
        <fullName evidence="4">Cell division protein CrgA</fullName>
    </recommendedName>
</protein>
<proteinExistence type="predicted"/>
<keyword evidence="3" id="KW-1185">Reference proteome</keyword>
<feature type="transmembrane region" description="Helical" evidence="1">
    <location>
        <begin position="70"/>
        <end position="91"/>
    </location>
</feature>
<dbReference type="Proteomes" id="UP001243717">
    <property type="component" value="Unassembled WGS sequence"/>
</dbReference>
<evidence type="ECO:0000256" key="1">
    <source>
        <dbReference type="SAM" id="Phobius"/>
    </source>
</evidence>
<keyword evidence="1" id="KW-1133">Transmembrane helix</keyword>
<organism evidence="2 3">
    <name type="scientific">Thalassobacterium sedimentorum</name>
    <dbReference type="NCBI Taxonomy" id="3041258"/>
    <lineage>
        <taxon>Bacteria</taxon>
        <taxon>Pseudomonadati</taxon>
        <taxon>Verrucomicrobiota</taxon>
        <taxon>Opitutia</taxon>
        <taxon>Puniceicoccales</taxon>
        <taxon>Coraliomargaritaceae</taxon>
        <taxon>Thalassobacterium</taxon>
    </lineage>
</organism>
<name>A0ABU1AN34_9BACT</name>
<evidence type="ECO:0008006" key="4">
    <source>
        <dbReference type="Google" id="ProtNLM"/>
    </source>
</evidence>
<sequence length="92" mass="10643">MSRKRRSRAAKAKRKEEARIAKIKNQRVKEKPQRRQTAICFILISLLFIGLPLIVVVASQKSGGHIQLPVVWLVFDALFLSATLWVIYDWLK</sequence>
<evidence type="ECO:0000313" key="3">
    <source>
        <dbReference type="Proteomes" id="UP001243717"/>
    </source>
</evidence>
<feature type="transmembrane region" description="Helical" evidence="1">
    <location>
        <begin position="37"/>
        <end position="58"/>
    </location>
</feature>
<dbReference type="EMBL" id="JARXIC010000021">
    <property type="protein sequence ID" value="MDQ8195265.1"/>
    <property type="molecule type" value="Genomic_DNA"/>
</dbReference>
<keyword evidence="1" id="KW-0472">Membrane</keyword>